<feature type="transmembrane region" description="Helical" evidence="9">
    <location>
        <begin position="256"/>
        <end position="277"/>
    </location>
</feature>
<feature type="transmembrane region" description="Helical" evidence="9">
    <location>
        <begin position="308"/>
        <end position="325"/>
    </location>
</feature>
<keyword evidence="10" id="KW-0328">Glycosyltransferase</keyword>
<keyword evidence="11" id="KW-1185">Reference proteome</keyword>
<evidence type="ECO:0000256" key="9">
    <source>
        <dbReference type="SAM" id="Phobius"/>
    </source>
</evidence>
<name>A0ABW6J8R8_STRCE</name>
<evidence type="ECO:0000256" key="5">
    <source>
        <dbReference type="ARBA" id="ARBA00022989"/>
    </source>
</evidence>
<evidence type="ECO:0000256" key="6">
    <source>
        <dbReference type="ARBA" id="ARBA00023136"/>
    </source>
</evidence>
<feature type="transmembrane region" description="Helical" evidence="9">
    <location>
        <begin position="196"/>
        <end position="215"/>
    </location>
</feature>
<keyword evidence="4 9" id="KW-0812">Transmembrane</keyword>
<organism evidence="10 11">
    <name type="scientific">Streptomyces cellulosae</name>
    <dbReference type="NCBI Taxonomy" id="1968"/>
    <lineage>
        <taxon>Bacteria</taxon>
        <taxon>Bacillati</taxon>
        <taxon>Actinomycetota</taxon>
        <taxon>Actinomycetes</taxon>
        <taxon>Kitasatosporales</taxon>
        <taxon>Streptomycetaceae</taxon>
        <taxon>Streptomyces</taxon>
    </lineage>
</organism>
<feature type="transmembrane region" description="Helical" evidence="9">
    <location>
        <begin position="355"/>
        <end position="375"/>
    </location>
</feature>
<evidence type="ECO:0000256" key="4">
    <source>
        <dbReference type="ARBA" id="ARBA00022692"/>
    </source>
</evidence>
<dbReference type="EMBL" id="JBHVBU010000003">
    <property type="protein sequence ID" value="MFE7961747.1"/>
    <property type="molecule type" value="Genomic_DNA"/>
</dbReference>
<dbReference type="InterPro" id="IPR018584">
    <property type="entry name" value="GT87"/>
</dbReference>
<keyword evidence="6 9" id="KW-0472">Membrane</keyword>
<comment type="similarity">
    <text evidence="7">Belongs to the glycosyltransferase 87 family.</text>
</comment>
<dbReference type="Pfam" id="PF09594">
    <property type="entry name" value="GT87"/>
    <property type="match status" value="1"/>
</dbReference>
<gene>
    <name evidence="10" type="ORF">ACFU0X_01635</name>
</gene>
<feature type="transmembrane region" description="Helical" evidence="9">
    <location>
        <begin position="91"/>
        <end position="112"/>
    </location>
</feature>
<evidence type="ECO:0000256" key="2">
    <source>
        <dbReference type="ARBA" id="ARBA00022475"/>
    </source>
</evidence>
<feature type="transmembrane region" description="Helical" evidence="9">
    <location>
        <begin position="165"/>
        <end position="189"/>
    </location>
</feature>
<proteinExistence type="inferred from homology"/>
<accession>A0ABW6J8R8</accession>
<feature type="transmembrane region" description="Helical" evidence="9">
    <location>
        <begin position="12"/>
        <end position="31"/>
    </location>
</feature>
<dbReference type="RefSeq" id="WP_381724675.1">
    <property type="nucleotide sequence ID" value="NZ_JBHVBU010000003.1"/>
</dbReference>
<evidence type="ECO:0000256" key="8">
    <source>
        <dbReference type="SAM" id="MobiDB-lite"/>
    </source>
</evidence>
<protein>
    <submittedName>
        <fullName evidence="10">Glycosyltransferase family 87 protein</fullName>
        <ecNumber evidence="10">2.4.-.-</ecNumber>
    </submittedName>
</protein>
<evidence type="ECO:0000256" key="3">
    <source>
        <dbReference type="ARBA" id="ARBA00022679"/>
    </source>
</evidence>
<dbReference type="GO" id="GO:0016757">
    <property type="term" value="F:glycosyltransferase activity"/>
    <property type="evidence" value="ECO:0007669"/>
    <property type="project" value="UniProtKB-KW"/>
</dbReference>
<feature type="compositionally biased region" description="Low complexity" evidence="8">
    <location>
        <begin position="403"/>
        <end position="413"/>
    </location>
</feature>
<keyword evidence="2" id="KW-1003">Cell membrane</keyword>
<keyword evidence="5 9" id="KW-1133">Transmembrane helix</keyword>
<evidence type="ECO:0000256" key="7">
    <source>
        <dbReference type="ARBA" id="ARBA00024033"/>
    </source>
</evidence>
<dbReference type="Proteomes" id="UP001600650">
    <property type="component" value="Unassembled WGS sequence"/>
</dbReference>
<dbReference type="EC" id="2.4.-.-" evidence="10"/>
<evidence type="ECO:0000313" key="11">
    <source>
        <dbReference type="Proteomes" id="UP001600650"/>
    </source>
</evidence>
<reference evidence="10 11" key="1">
    <citation type="submission" date="2024-09" db="EMBL/GenBank/DDBJ databases">
        <title>The Natural Products Discovery Center: Release of the First 8490 Sequenced Strains for Exploring Actinobacteria Biosynthetic Diversity.</title>
        <authorList>
            <person name="Kalkreuter E."/>
            <person name="Kautsar S.A."/>
            <person name="Yang D."/>
            <person name="Bader C.D."/>
            <person name="Teijaro C.N."/>
            <person name="Fluegel L."/>
            <person name="Davis C.M."/>
            <person name="Simpson J.R."/>
            <person name="Lauterbach L."/>
            <person name="Steele A.D."/>
            <person name="Gui C."/>
            <person name="Meng S."/>
            <person name="Li G."/>
            <person name="Viehrig K."/>
            <person name="Ye F."/>
            <person name="Su P."/>
            <person name="Kiefer A.F."/>
            <person name="Nichols A."/>
            <person name="Cepeda A.J."/>
            <person name="Yan W."/>
            <person name="Fan B."/>
            <person name="Jiang Y."/>
            <person name="Adhikari A."/>
            <person name="Zheng C.-J."/>
            <person name="Schuster L."/>
            <person name="Cowan T.M."/>
            <person name="Smanski M.J."/>
            <person name="Chevrette M.G."/>
            <person name="De Carvalho L.P.S."/>
            <person name="Shen B."/>
        </authorList>
    </citation>
    <scope>NUCLEOTIDE SEQUENCE [LARGE SCALE GENOMIC DNA]</scope>
    <source>
        <strain evidence="10 11">NPDC057399</strain>
    </source>
</reference>
<comment type="caution">
    <text evidence="10">The sequence shown here is derived from an EMBL/GenBank/DDBJ whole genome shotgun (WGS) entry which is preliminary data.</text>
</comment>
<feature type="transmembrane region" description="Helical" evidence="9">
    <location>
        <begin position="118"/>
        <end position="136"/>
    </location>
</feature>
<evidence type="ECO:0000256" key="1">
    <source>
        <dbReference type="ARBA" id="ARBA00004651"/>
    </source>
</evidence>
<keyword evidence="3 10" id="KW-0808">Transferase</keyword>
<comment type="subcellular location">
    <subcellularLocation>
        <location evidence="1">Cell membrane</location>
        <topology evidence="1">Multi-pass membrane protein</topology>
    </subcellularLocation>
</comment>
<feature type="region of interest" description="Disordered" evidence="8">
    <location>
        <begin position="383"/>
        <end position="413"/>
    </location>
</feature>
<sequence>MATGKSDIPGWLVRPAGIGWWAGLTAVLAALTTHTVLVTSDGGMDNGIVVDAARTWLDGGSPYDDAHFLYFPSAVVAAAPQALLPRSVLDVLVPVLVVLALTAGWVCALLLHRVPLRSRLAVLGLFGLAVGFAPFAQLVRLGNWTVTAVLALPLCLLLASRGRWVAAGAVIGVAVALKPLLAPMALLFLFARRWGALALVVLVPAVSSVVAAFFLPDPTGFLTQTLPFLFTADDAFLRLYEAGPAAVLPRLGVPQALAQALAVAAAAVGVACAYRRWRGPGPEALRLAETSAGLMLSAFLVSRPSYNHYLLVVLPLLLAGMPYAGSVTRRPWFWLALVPQLPGVTWPWLESGKRRAFRDFVTLCVLAGAVAYHAVRGARNVRGAEGAEGASDEEGAGRGEGGWRAATGGAVRP</sequence>
<evidence type="ECO:0000313" key="10">
    <source>
        <dbReference type="EMBL" id="MFE7961747.1"/>
    </source>
</evidence>